<evidence type="ECO:0000256" key="2">
    <source>
        <dbReference type="SAM" id="SignalP"/>
    </source>
</evidence>
<dbReference type="EMBL" id="LUUH01000030">
    <property type="protein sequence ID" value="OAI07047.1"/>
    <property type="molecule type" value="Genomic_DNA"/>
</dbReference>
<accession>A0A177MMK3</accession>
<feature type="compositionally biased region" description="Basic and acidic residues" evidence="1">
    <location>
        <begin position="91"/>
        <end position="106"/>
    </location>
</feature>
<evidence type="ECO:0000313" key="4">
    <source>
        <dbReference type="Proteomes" id="UP000077763"/>
    </source>
</evidence>
<dbReference type="GO" id="GO:0005507">
    <property type="term" value="F:copper ion binding"/>
    <property type="evidence" value="ECO:0007669"/>
    <property type="project" value="InterPro"/>
</dbReference>
<feature type="signal peptide" evidence="2">
    <location>
        <begin position="1"/>
        <end position="21"/>
    </location>
</feature>
<evidence type="ECO:0008006" key="5">
    <source>
        <dbReference type="Google" id="ProtNLM"/>
    </source>
</evidence>
<reference evidence="3 4" key="1">
    <citation type="submission" date="2016-03" db="EMBL/GenBank/DDBJ databases">
        <authorList>
            <person name="Ploux O."/>
        </authorList>
    </citation>
    <scope>NUCLEOTIDE SEQUENCE [LARGE SCALE GENOMIC DNA]</scope>
    <source>
        <strain evidence="3 4">R-45371</strain>
    </source>
</reference>
<comment type="caution">
    <text evidence="3">The sequence shown here is derived from an EMBL/GenBank/DDBJ whole genome shotgun (WGS) entry which is preliminary data.</text>
</comment>
<organism evidence="3 4">
    <name type="scientific">Methylomonas methanica</name>
    <dbReference type="NCBI Taxonomy" id="421"/>
    <lineage>
        <taxon>Bacteria</taxon>
        <taxon>Pseudomonadati</taxon>
        <taxon>Pseudomonadota</taxon>
        <taxon>Gammaproteobacteria</taxon>
        <taxon>Methylococcales</taxon>
        <taxon>Methylococcaceae</taxon>
        <taxon>Methylomonas</taxon>
    </lineage>
</organism>
<feature type="region of interest" description="Disordered" evidence="1">
    <location>
        <begin position="29"/>
        <end position="142"/>
    </location>
</feature>
<proteinExistence type="predicted"/>
<evidence type="ECO:0000313" key="3">
    <source>
        <dbReference type="EMBL" id="OAI07047.1"/>
    </source>
</evidence>
<dbReference type="Proteomes" id="UP000077763">
    <property type="component" value="Unassembled WGS sequence"/>
</dbReference>
<feature type="compositionally biased region" description="Basic and acidic residues" evidence="1">
    <location>
        <begin position="36"/>
        <end position="55"/>
    </location>
</feature>
<dbReference type="AlphaFoldDB" id="A0A177MMK3"/>
<gene>
    <name evidence="3" type="ORF">A1353_08190</name>
</gene>
<sequence>MNRRVNLIAALMVLNLSSVWAQGTTTEENAQTNQVHADHAYHSAQTEQKRREVKPGTKSMPAPANVSDEMRAMPGMDHSKMNHNAIPGMEQGDKSDTVKGSGHDMNHGGATSGKANDMSNMIHGSDESMSMQGDSAPPDARDPHAYSDGYNFGPIPRPKMGDEDNFGSLLVDRLESVTTRNNTSVAYDWQAWYGQTYDRALIRAEGEIESGTFKNARNELLWAHAITAYLDTQLGVRYDSGKGTDRGWLAFGIQGLLPYWLYVEATGYVNEQGRTAFRLETEYDLLLTQKLILQPRIEMNIYSRRDDTRDVSSGLSNIEAGLRLRYEIRREFAPYVGVDWASQFGSAADNIRAAGDAAEDVRFVAGARIWF</sequence>
<dbReference type="GO" id="GO:0009279">
    <property type="term" value="C:cell outer membrane"/>
    <property type="evidence" value="ECO:0007669"/>
    <property type="project" value="InterPro"/>
</dbReference>
<protein>
    <recommendedName>
        <fullName evidence="5">Copper resistance protein B</fullName>
    </recommendedName>
</protein>
<dbReference type="InterPro" id="IPR036709">
    <property type="entry name" value="Autotransporte_beta_dom_sf"/>
</dbReference>
<dbReference type="SUPFAM" id="SSF103515">
    <property type="entry name" value="Autotransporter"/>
    <property type="match status" value="1"/>
</dbReference>
<name>A0A177MMK3_METMH</name>
<dbReference type="GO" id="GO:0006878">
    <property type="term" value="P:intracellular copper ion homeostasis"/>
    <property type="evidence" value="ECO:0007669"/>
    <property type="project" value="InterPro"/>
</dbReference>
<feature type="chain" id="PRO_5008068195" description="Copper resistance protein B" evidence="2">
    <location>
        <begin position="22"/>
        <end position="371"/>
    </location>
</feature>
<dbReference type="Pfam" id="PF05275">
    <property type="entry name" value="CopB"/>
    <property type="match status" value="1"/>
</dbReference>
<dbReference type="InterPro" id="IPR007939">
    <property type="entry name" value="Cu-R_B_prcur"/>
</dbReference>
<keyword evidence="2" id="KW-0732">Signal</keyword>
<evidence type="ECO:0000256" key="1">
    <source>
        <dbReference type="SAM" id="MobiDB-lite"/>
    </source>
</evidence>